<evidence type="ECO:0000259" key="1">
    <source>
        <dbReference type="Pfam" id="PF00248"/>
    </source>
</evidence>
<dbReference type="PANTHER" id="PTHR43364">
    <property type="entry name" value="NADH-SPECIFIC METHYLGLYOXAL REDUCTASE-RELATED"/>
    <property type="match status" value="1"/>
</dbReference>
<dbReference type="PANTHER" id="PTHR43364:SF6">
    <property type="entry name" value="OXIDOREDUCTASE-RELATED"/>
    <property type="match status" value="1"/>
</dbReference>
<dbReference type="EMBL" id="JAERTY010000008">
    <property type="protein sequence ID" value="MBL1410153.1"/>
    <property type="molecule type" value="Genomic_DNA"/>
</dbReference>
<keyword evidence="3" id="KW-1185">Reference proteome</keyword>
<dbReference type="RefSeq" id="WP_202103848.1">
    <property type="nucleotide sequence ID" value="NZ_JAERTY010000008.1"/>
</dbReference>
<proteinExistence type="predicted"/>
<dbReference type="PRINTS" id="PR00069">
    <property type="entry name" value="ALDKETRDTASE"/>
</dbReference>
<organism evidence="2 3">
    <name type="scientific">Sphingobacterium faecale</name>
    <dbReference type="NCBI Taxonomy" id="2803775"/>
    <lineage>
        <taxon>Bacteria</taxon>
        <taxon>Pseudomonadati</taxon>
        <taxon>Bacteroidota</taxon>
        <taxon>Sphingobacteriia</taxon>
        <taxon>Sphingobacteriales</taxon>
        <taxon>Sphingobacteriaceae</taxon>
        <taxon>Sphingobacterium</taxon>
    </lineage>
</organism>
<sequence length="318" mass="35416">MRDKRRLGSSSLEIVPLIFGGNVFGWTLDQQASFGILDAFKDLGFNAIDTANNYSHWVPGNKGGESETIIGNWLQDRGGRSDIVLMTKVGGRFGYDSKPNVRGTYIKEEVENSLRRLRTDYIDLYQTHYDDEAIPVEETLRAYDDLIQEGKVRFIGASNISPERLVESLDTSEEKGIASYVSLQPEYNLYDRSKFENLYEKISFEKQIGVIPYYSLASGFLTGKYIAEADFGQSARGADIQKKYWNDRGRRIVTALKEVADSYSVSASAVALAWLLAQRAVTAPIASATKNQHMDAFVEAVSLRLDAASLAKLELASS</sequence>
<accession>A0ABS1R629</accession>
<dbReference type="CDD" id="cd19081">
    <property type="entry name" value="AKR_AKR9C1"/>
    <property type="match status" value="1"/>
</dbReference>
<dbReference type="InterPro" id="IPR036812">
    <property type="entry name" value="NAD(P)_OxRdtase_dom_sf"/>
</dbReference>
<reference evidence="2 3" key="1">
    <citation type="submission" date="2021-01" db="EMBL/GenBank/DDBJ databases">
        <title>C459-1 draft genome sequence.</title>
        <authorList>
            <person name="Zhang X.-F."/>
        </authorList>
    </citation>
    <scope>NUCLEOTIDE SEQUENCE [LARGE SCALE GENOMIC DNA]</scope>
    <source>
        <strain evidence="3">C459-1</strain>
    </source>
</reference>
<dbReference type="InterPro" id="IPR023210">
    <property type="entry name" value="NADP_OxRdtase_dom"/>
</dbReference>
<feature type="domain" description="NADP-dependent oxidoreductase" evidence="1">
    <location>
        <begin position="16"/>
        <end position="314"/>
    </location>
</feature>
<dbReference type="InterPro" id="IPR020471">
    <property type="entry name" value="AKR"/>
</dbReference>
<dbReference type="InterPro" id="IPR050523">
    <property type="entry name" value="AKR_Detox_Biosynth"/>
</dbReference>
<dbReference type="SUPFAM" id="SSF51430">
    <property type="entry name" value="NAD(P)-linked oxidoreductase"/>
    <property type="match status" value="1"/>
</dbReference>
<name>A0ABS1R629_9SPHI</name>
<dbReference type="Gene3D" id="3.20.20.100">
    <property type="entry name" value="NADP-dependent oxidoreductase domain"/>
    <property type="match status" value="1"/>
</dbReference>
<protein>
    <submittedName>
        <fullName evidence="2">Aldo/keto reductase</fullName>
    </submittedName>
</protein>
<evidence type="ECO:0000313" key="2">
    <source>
        <dbReference type="EMBL" id="MBL1410153.1"/>
    </source>
</evidence>
<comment type="caution">
    <text evidence="2">The sequence shown here is derived from an EMBL/GenBank/DDBJ whole genome shotgun (WGS) entry which is preliminary data.</text>
</comment>
<evidence type="ECO:0000313" key="3">
    <source>
        <dbReference type="Proteomes" id="UP000625283"/>
    </source>
</evidence>
<dbReference type="Pfam" id="PF00248">
    <property type="entry name" value="Aldo_ket_red"/>
    <property type="match status" value="1"/>
</dbReference>
<dbReference type="Proteomes" id="UP000625283">
    <property type="component" value="Unassembled WGS sequence"/>
</dbReference>
<gene>
    <name evidence="2" type="ORF">JKG61_15475</name>
</gene>